<proteinExistence type="predicted"/>
<reference evidence="1 2" key="1">
    <citation type="submission" date="2023-03" db="EMBL/GenBank/DDBJ databases">
        <title>High recombination rates correlate with genetic variation in Cardiocondyla obscurior ants.</title>
        <authorList>
            <person name="Errbii M."/>
        </authorList>
    </citation>
    <scope>NUCLEOTIDE SEQUENCE [LARGE SCALE GENOMIC DNA]</scope>
    <source>
        <strain evidence="1">Alpha-2009</strain>
        <tissue evidence="1">Whole body</tissue>
    </source>
</reference>
<sequence>MTIFVEMPVIYVTGKRRKSHKKYLAARNKATPKCDQYHDIHYSAIISIKVKRCKISKRVLYRPDEKFFRIYAGFSNVENFDPEGNQYKAVIAFFLALFSYCHQGQRRARGKGERGL</sequence>
<protein>
    <submittedName>
        <fullName evidence="1">Uncharacterized protein</fullName>
    </submittedName>
</protein>
<keyword evidence="2" id="KW-1185">Reference proteome</keyword>
<name>A0AAW2G852_9HYME</name>
<accession>A0AAW2G852</accession>
<evidence type="ECO:0000313" key="1">
    <source>
        <dbReference type="EMBL" id="KAL0123770.1"/>
    </source>
</evidence>
<dbReference type="EMBL" id="JADYXP020000005">
    <property type="protein sequence ID" value="KAL0123770.1"/>
    <property type="molecule type" value="Genomic_DNA"/>
</dbReference>
<gene>
    <name evidence="1" type="ORF">PUN28_005939</name>
</gene>
<comment type="caution">
    <text evidence="1">The sequence shown here is derived from an EMBL/GenBank/DDBJ whole genome shotgun (WGS) entry which is preliminary data.</text>
</comment>
<dbReference type="AlphaFoldDB" id="A0AAW2G852"/>
<evidence type="ECO:0000313" key="2">
    <source>
        <dbReference type="Proteomes" id="UP001430953"/>
    </source>
</evidence>
<dbReference type="Proteomes" id="UP001430953">
    <property type="component" value="Unassembled WGS sequence"/>
</dbReference>
<organism evidence="1 2">
    <name type="scientific">Cardiocondyla obscurior</name>
    <dbReference type="NCBI Taxonomy" id="286306"/>
    <lineage>
        <taxon>Eukaryota</taxon>
        <taxon>Metazoa</taxon>
        <taxon>Ecdysozoa</taxon>
        <taxon>Arthropoda</taxon>
        <taxon>Hexapoda</taxon>
        <taxon>Insecta</taxon>
        <taxon>Pterygota</taxon>
        <taxon>Neoptera</taxon>
        <taxon>Endopterygota</taxon>
        <taxon>Hymenoptera</taxon>
        <taxon>Apocrita</taxon>
        <taxon>Aculeata</taxon>
        <taxon>Formicoidea</taxon>
        <taxon>Formicidae</taxon>
        <taxon>Myrmicinae</taxon>
        <taxon>Cardiocondyla</taxon>
    </lineage>
</organism>